<keyword evidence="2" id="KW-1185">Reference proteome</keyword>
<evidence type="ECO:0008006" key="3">
    <source>
        <dbReference type="Google" id="ProtNLM"/>
    </source>
</evidence>
<protein>
    <recommendedName>
        <fullName evidence="3">CopG family transcriptional regulator</fullName>
    </recommendedName>
</protein>
<accession>A0A810Q9C5</accession>
<dbReference type="KEGG" id="pfaa:MM59RIKEN_01760"/>
<proteinExistence type="predicted"/>
<organism evidence="1 2">
    <name type="scientific">Pusillibacter faecalis</name>
    <dbReference type="NCBI Taxonomy" id="2714358"/>
    <lineage>
        <taxon>Bacteria</taxon>
        <taxon>Bacillati</taxon>
        <taxon>Bacillota</taxon>
        <taxon>Clostridia</taxon>
        <taxon>Eubacteriales</taxon>
        <taxon>Oscillospiraceae</taxon>
        <taxon>Pusillibacter</taxon>
    </lineage>
</organism>
<dbReference type="Proteomes" id="UP000679848">
    <property type="component" value="Chromosome"/>
</dbReference>
<dbReference type="EMBL" id="AP023420">
    <property type="protein sequence ID" value="BCK82857.1"/>
    <property type="molecule type" value="Genomic_DNA"/>
</dbReference>
<dbReference type="RefSeq" id="WP_187032573.1">
    <property type="nucleotide sequence ID" value="NZ_AP023420.1"/>
</dbReference>
<name>A0A810Q9C5_9FIRM</name>
<sequence>MSPRTGRPKAENPLNVDLKVRFDQDTNTRLLAYCKKHGITRTEAIRRGIHLLLEETQ</sequence>
<evidence type="ECO:0000313" key="1">
    <source>
        <dbReference type="EMBL" id="BCK82857.1"/>
    </source>
</evidence>
<gene>
    <name evidence="1" type="ORF">MM59RIKEN_01760</name>
</gene>
<evidence type="ECO:0000313" key="2">
    <source>
        <dbReference type="Proteomes" id="UP000679848"/>
    </source>
</evidence>
<reference evidence="1" key="1">
    <citation type="submission" date="2020-09" db="EMBL/GenBank/DDBJ databases">
        <title>New species isolated from human feces.</title>
        <authorList>
            <person name="Kitahara M."/>
            <person name="Shigeno Y."/>
            <person name="Shime M."/>
            <person name="Matsumoto Y."/>
            <person name="Nakamura S."/>
            <person name="Motooka D."/>
            <person name="Fukuoka S."/>
            <person name="Nishikawa H."/>
            <person name="Benno Y."/>
        </authorList>
    </citation>
    <scope>NUCLEOTIDE SEQUENCE</scope>
    <source>
        <strain evidence="1">MM59</strain>
    </source>
</reference>
<dbReference type="AlphaFoldDB" id="A0A810Q9C5"/>